<evidence type="ECO:0000313" key="7">
    <source>
        <dbReference type="EMBL" id="KAK4803342.1"/>
    </source>
</evidence>
<comment type="subcellular location">
    <subcellularLocation>
        <location evidence="1">Nucleus</location>
    </subcellularLocation>
</comment>
<proteinExistence type="predicted"/>
<dbReference type="Gene3D" id="2.40.330.10">
    <property type="entry name" value="DNA-binding pseudobarrel domain"/>
    <property type="match status" value="1"/>
</dbReference>
<dbReference type="InterPro" id="IPR015300">
    <property type="entry name" value="DNA-bd_pseudobarrel_sf"/>
</dbReference>
<dbReference type="GO" id="GO:0003677">
    <property type="term" value="F:DNA binding"/>
    <property type="evidence" value="ECO:0007669"/>
    <property type="project" value="UniProtKB-KW"/>
</dbReference>
<dbReference type="PANTHER" id="PTHR31541:SF25">
    <property type="entry name" value="GAMMA-GLIADIN B"/>
    <property type="match status" value="1"/>
</dbReference>
<dbReference type="Pfam" id="PF03754">
    <property type="entry name" value="At2g31720-like"/>
    <property type="match status" value="1"/>
</dbReference>
<dbReference type="SUPFAM" id="SSF101936">
    <property type="entry name" value="DNA-binding pseudobarrel domain"/>
    <property type="match status" value="1"/>
</dbReference>
<keyword evidence="3" id="KW-0238">DNA-binding</keyword>
<keyword evidence="4" id="KW-0804">Transcription</keyword>
<accession>A0AAN7RGK8</accession>
<feature type="region of interest" description="Disordered" evidence="6">
    <location>
        <begin position="207"/>
        <end position="226"/>
    </location>
</feature>
<dbReference type="GO" id="GO:0005634">
    <property type="term" value="C:nucleus"/>
    <property type="evidence" value="ECO:0007669"/>
    <property type="project" value="UniProtKB-SubCell"/>
</dbReference>
<dbReference type="EMBL" id="JAXQNO010000002">
    <property type="protein sequence ID" value="KAK4803342.1"/>
    <property type="molecule type" value="Genomic_DNA"/>
</dbReference>
<protein>
    <recommendedName>
        <fullName evidence="9">TF-B3 domain-containing protein</fullName>
    </recommendedName>
</protein>
<comment type="caution">
    <text evidence="7">The sequence shown here is derived from an EMBL/GenBank/DDBJ whole genome shotgun (WGS) entry which is preliminary data.</text>
</comment>
<keyword evidence="8" id="KW-1185">Reference proteome</keyword>
<evidence type="ECO:0000256" key="6">
    <source>
        <dbReference type="SAM" id="MobiDB-lite"/>
    </source>
</evidence>
<evidence type="ECO:0000256" key="2">
    <source>
        <dbReference type="ARBA" id="ARBA00023015"/>
    </source>
</evidence>
<dbReference type="Proteomes" id="UP001346149">
    <property type="component" value="Unassembled WGS sequence"/>
</dbReference>
<sequence length="226" mass="25204">MDSLFGLRLLSDAGYIVSMCPHLLDYTDKVDRLISNPDLLDKITGLSRKRSQKRAPRKTGVAITYSAANRELPSEFYRMLQEIGGVELKLIMEKPLTTSDLNRGLGRLSFPSDNLLSDFLSPEEQEHLENRREVPVVVIEPSLEVSSLALKSWKMSKGLVHVVTGGWNRVAHSPNNRLQKNDIIQVWSFRTGTRLGMALVKVKIGEEETSGAGSQPPPCASTFRTQ</sequence>
<evidence type="ECO:0000256" key="5">
    <source>
        <dbReference type="ARBA" id="ARBA00023242"/>
    </source>
</evidence>
<gene>
    <name evidence="7" type="ORF">SAY86_001545</name>
</gene>
<evidence type="ECO:0000256" key="4">
    <source>
        <dbReference type="ARBA" id="ARBA00023163"/>
    </source>
</evidence>
<evidence type="ECO:0008006" key="9">
    <source>
        <dbReference type="Google" id="ProtNLM"/>
    </source>
</evidence>
<evidence type="ECO:0000256" key="3">
    <source>
        <dbReference type="ARBA" id="ARBA00023125"/>
    </source>
</evidence>
<evidence type="ECO:0000256" key="1">
    <source>
        <dbReference type="ARBA" id="ARBA00004123"/>
    </source>
</evidence>
<keyword evidence="2" id="KW-0805">Transcription regulation</keyword>
<dbReference type="InterPro" id="IPR005508">
    <property type="entry name" value="At2g31720-like"/>
</dbReference>
<organism evidence="7 8">
    <name type="scientific">Trapa natans</name>
    <name type="common">Water chestnut</name>
    <dbReference type="NCBI Taxonomy" id="22666"/>
    <lineage>
        <taxon>Eukaryota</taxon>
        <taxon>Viridiplantae</taxon>
        <taxon>Streptophyta</taxon>
        <taxon>Embryophyta</taxon>
        <taxon>Tracheophyta</taxon>
        <taxon>Spermatophyta</taxon>
        <taxon>Magnoliopsida</taxon>
        <taxon>eudicotyledons</taxon>
        <taxon>Gunneridae</taxon>
        <taxon>Pentapetalae</taxon>
        <taxon>rosids</taxon>
        <taxon>malvids</taxon>
        <taxon>Myrtales</taxon>
        <taxon>Lythraceae</taxon>
        <taxon>Trapa</taxon>
    </lineage>
</organism>
<keyword evidence="5" id="KW-0539">Nucleus</keyword>
<reference evidence="7 8" key="1">
    <citation type="journal article" date="2023" name="Hortic Res">
        <title>Pangenome of water caltrop reveals structural variations and asymmetric subgenome divergence after allopolyploidization.</title>
        <authorList>
            <person name="Zhang X."/>
            <person name="Chen Y."/>
            <person name="Wang L."/>
            <person name="Yuan Y."/>
            <person name="Fang M."/>
            <person name="Shi L."/>
            <person name="Lu R."/>
            <person name="Comes H.P."/>
            <person name="Ma Y."/>
            <person name="Chen Y."/>
            <person name="Huang G."/>
            <person name="Zhou Y."/>
            <person name="Zheng Z."/>
            <person name="Qiu Y."/>
        </authorList>
    </citation>
    <scope>NUCLEOTIDE SEQUENCE [LARGE SCALE GENOMIC DNA]</scope>
    <source>
        <strain evidence="7">F231</strain>
    </source>
</reference>
<dbReference type="AlphaFoldDB" id="A0AAN7RGK8"/>
<name>A0AAN7RGK8_TRANT</name>
<evidence type="ECO:0000313" key="8">
    <source>
        <dbReference type="Proteomes" id="UP001346149"/>
    </source>
</evidence>
<dbReference type="PANTHER" id="PTHR31541">
    <property type="entry name" value="B3 DOMAIN PLANT PROTEIN-RELATED"/>
    <property type="match status" value="1"/>
</dbReference>